<dbReference type="Ensembl" id="ENSTMTT00000025889.1">
    <property type="protein sequence ID" value="ENSTMTP00000025009.1"/>
    <property type="gene ID" value="ENSTMTG00000018207.1"/>
</dbReference>
<sequence>IVPPSFWAPGSISLSGLPLAASVLGSCLHPAPAQTPVTIVLTPPSPVVGGGVSLAPQPPPENFLSCIWYQSATADPNSRILNYVQYPAPAQNNGSAHTGRETVGPGCALNIAGLMVNDTGNYTVQIQIPTAANPVLGTVGLRVYGYASEEVGCSPRNPRAMLWNCSPQSQAGLWGASSPSEQTVFRARSSHGFTPWV</sequence>
<dbReference type="AlphaFoldDB" id="A0A674K0X9"/>
<keyword evidence="3" id="KW-0393">Immunoglobulin domain</keyword>
<keyword evidence="2" id="KW-0325">Glycoprotein</keyword>
<dbReference type="InterPro" id="IPR013783">
    <property type="entry name" value="Ig-like_fold"/>
</dbReference>
<dbReference type="SUPFAM" id="SSF48726">
    <property type="entry name" value="Immunoglobulin"/>
    <property type="match status" value="1"/>
</dbReference>
<accession>A0A674K0X9</accession>
<evidence type="ECO:0008006" key="7">
    <source>
        <dbReference type="Google" id="ProtNLM"/>
    </source>
</evidence>
<protein>
    <recommendedName>
        <fullName evidence="7">Immunoglobulin V-set domain-containing protein</fullName>
    </recommendedName>
</protein>
<dbReference type="InterPro" id="IPR050831">
    <property type="entry name" value="CEA_cell_adhesion"/>
</dbReference>
<feature type="chain" id="PRO_5025410387" description="Immunoglobulin V-set domain-containing protein" evidence="4">
    <location>
        <begin position="34"/>
        <end position="197"/>
    </location>
</feature>
<dbReference type="Gene3D" id="2.60.40.10">
    <property type="entry name" value="Immunoglobulins"/>
    <property type="match status" value="1"/>
</dbReference>
<keyword evidence="6" id="KW-1185">Reference proteome</keyword>
<keyword evidence="1 4" id="KW-0732">Signal</keyword>
<proteinExistence type="predicted"/>
<evidence type="ECO:0000256" key="4">
    <source>
        <dbReference type="SAM" id="SignalP"/>
    </source>
</evidence>
<dbReference type="PANTHER" id="PTHR44427">
    <property type="entry name" value="CARCINOEMBRYONIC ANTIGEN-RELATED CELL ADHESION MOLECULE 19"/>
    <property type="match status" value="1"/>
</dbReference>
<reference evidence="5" key="1">
    <citation type="submission" date="2025-08" db="UniProtKB">
        <authorList>
            <consortium name="Ensembl"/>
        </authorList>
    </citation>
    <scope>IDENTIFICATION</scope>
</reference>
<dbReference type="Proteomes" id="UP000472274">
    <property type="component" value="Unplaced"/>
</dbReference>
<evidence type="ECO:0000313" key="5">
    <source>
        <dbReference type="Ensembl" id="ENSTMTP00000025009.1"/>
    </source>
</evidence>
<evidence type="ECO:0000256" key="2">
    <source>
        <dbReference type="ARBA" id="ARBA00023180"/>
    </source>
</evidence>
<dbReference type="PANTHER" id="PTHR44427:SF1">
    <property type="entry name" value="CARCINOEMBRYONIC ANTIGEN-RELATED CELL ADHESION MOLECULE 1"/>
    <property type="match status" value="1"/>
</dbReference>
<evidence type="ECO:0000256" key="3">
    <source>
        <dbReference type="ARBA" id="ARBA00023319"/>
    </source>
</evidence>
<dbReference type="InterPro" id="IPR036179">
    <property type="entry name" value="Ig-like_dom_sf"/>
</dbReference>
<reference evidence="5" key="2">
    <citation type="submission" date="2025-09" db="UniProtKB">
        <authorList>
            <consortium name="Ensembl"/>
        </authorList>
    </citation>
    <scope>IDENTIFICATION</scope>
</reference>
<organism evidence="5 6">
    <name type="scientific">Terrapene triunguis</name>
    <name type="common">Three-toed box turtle</name>
    <dbReference type="NCBI Taxonomy" id="2587831"/>
    <lineage>
        <taxon>Eukaryota</taxon>
        <taxon>Metazoa</taxon>
        <taxon>Chordata</taxon>
        <taxon>Craniata</taxon>
        <taxon>Vertebrata</taxon>
        <taxon>Euteleostomi</taxon>
        <taxon>Archelosauria</taxon>
        <taxon>Testudinata</taxon>
        <taxon>Testudines</taxon>
        <taxon>Cryptodira</taxon>
        <taxon>Durocryptodira</taxon>
        <taxon>Testudinoidea</taxon>
        <taxon>Emydidae</taxon>
        <taxon>Terrapene</taxon>
    </lineage>
</organism>
<name>A0A674K0X9_9SAUR</name>
<dbReference type="InParanoid" id="A0A674K0X9"/>
<evidence type="ECO:0000313" key="6">
    <source>
        <dbReference type="Proteomes" id="UP000472274"/>
    </source>
</evidence>
<evidence type="ECO:0000256" key="1">
    <source>
        <dbReference type="ARBA" id="ARBA00022729"/>
    </source>
</evidence>
<dbReference type="GeneTree" id="ENSGT00950000185100"/>
<feature type="signal peptide" evidence="4">
    <location>
        <begin position="1"/>
        <end position="33"/>
    </location>
</feature>